<evidence type="ECO:0000256" key="4">
    <source>
        <dbReference type="ARBA" id="ARBA00022982"/>
    </source>
</evidence>
<dbReference type="PANTHER" id="PTHR40942">
    <property type="match status" value="1"/>
</dbReference>
<dbReference type="PROSITE" id="PS51007">
    <property type="entry name" value="CYTC"/>
    <property type="match status" value="1"/>
</dbReference>
<keyword evidence="2 6" id="KW-0349">Heme</keyword>
<keyword evidence="5 6" id="KW-0408">Iron</keyword>
<dbReference type="GO" id="GO:0020037">
    <property type="term" value="F:heme binding"/>
    <property type="evidence" value="ECO:0007669"/>
    <property type="project" value="InterPro"/>
</dbReference>
<protein>
    <submittedName>
        <fullName evidence="9">Cytochrome c5 family protein</fullName>
    </submittedName>
</protein>
<evidence type="ECO:0000313" key="10">
    <source>
        <dbReference type="Proteomes" id="UP000286482"/>
    </source>
</evidence>
<keyword evidence="10" id="KW-1185">Reference proteome</keyword>
<dbReference type="OrthoDB" id="9814708at2"/>
<dbReference type="Proteomes" id="UP000286482">
    <property type="component" value="Unassembled WGS sequence"/>
</dbReference>
<sequence length="144" mass="14947">MIHKAVVVKTIVVAALMAMSSSLFAADMSDAAIADRITPVGQVYLDGEIDVNKAPTASADTGPRDGASVYQSFCFACHGTGAAGAPKKGDTAEWDARLAQGEDTLFDHAWNGFTGAKGMMPAKGTCMDCSEDEIKDAIAFLVAP</sequence>
<feature type="signal peptide" evidence="7">
    <location>
        <begin position="1"/>
        <end position="25"/>
    </location>
</feature>
<reference evidence="9 10" key="1">
    <citation type="submission" date="2018-09" db="EMBL/GenBank/DDBJ databases">
        <authorList>
            <person name="Wang Z."/>
        </authorList>
    </citation>
    <scope>NUCLEOTIDE SEQUENCE [LARGE SCALE GENOMIC DNA]</scope>
    <source>
        <strain evidence="9 10">ALS 81</strain>
    </source>
</reference>
<evidence type="ECO:0000256" key="6">
    <source>
        <dbReference type="PROSITE-ProRule" id="PRU00433"/>
    </source>
</evidence>
<dbReference type="InterPro" id="IPR036909">
    <property type="entry name" value="Cyt_c-like_dom_sf"/>
</dbReference>
<dbReference type="SUPFAM" id="SSF46626">
    <property type="entry name" value="Cytochrome c"/>
    <property type="match status" value="1"/>
</dbReference>
<evidence type="ECO:0000256" key="7">
    <source>
        <dbReference type="SAM" id="SignalP"/>
    </source>
</evidence>
<evidence type="ECO:0000256" key="2">
    <source>
        <dbReference type="ARBA" id="ARBA00022617"/>
    </source>
</evidence>
<dbReference type="GO" id="GO:0005506">
    <property type="term" value="F:iron ion binding"/>
    <property type="evidence" value="ECO:0007669"/>
    <property type="project" value="InterPro"/>
</dbReference>
<dbReference type="EMBL" id="RAQO01000012">
    <property type="protein sequence ID" value="RKF13337.1"/>
    <property type="molecule type" value="Genomic_DNA"/>
</dbReference>
<proteinExistence type="predicted"/>
<organism evidence="9 10">
    <name type="scientific">Alginatibacterium sediminis</name>
    <dbReference type="NCBI Taxonomy" id="2164068"/>
    <lineage>
        <taxon>Bacteria</taxon>
        <taxon>Pseudomonadati</taxon>
        <taxon>Pseudomonadota</taxon>
        <taxon>Gammaproteobacteria</taxon>
        <taxon>Alteromonadales</taxon>
        <taxon>Alteromonadaceae</taxon>
        <taxon>Alginatibacterium</taxon>
    </lineage>
</organism>
<gene>
    <name evidence="9" type="ORF">DBZ36_19180</name>
</gene>
<feature type="chain" id="PRO_5019137991" evidence="7">
    <location>
        <begin position="26"/>
        <end position="144"/>
    </location>
</feature>
<dbReference type="Pfam" id="PF13442">
    <property type="entry name" value="Cytochrome_CBB3"/>
    <property type="match status" value="1"/>
</dbReference>
<dbReference type="PANTHER" id="PTHR40942:SF4">
    <property type="entry name" value="CYTOCHROME C5"/>
    <property type="match status" value="1"/>
</dbReference>
<feature type="domain" description="Cytochrome c" evidence="8">
    <location>
        <begin position="61"/>
        <end position="144"/>
    </location>
</feature>
<dbReference type="AlphaFoldDB" id="A0A420E6P7"/>
<evidence type="ECO:0000313" key="9">
    <source>
        <dbReference type="EMBL" id="RKF13337.1"/>
    </source>
</evidence>
<dbReference type="PRINTS" id="PR00607">
    <property type="entry name" value="CYTCHROMECIE"/>
</dbReference>
<dbReference type="InterPro" id="IPR002323">
    <property type="entry name" value="Cyt_CIE"/>
</dbReference>
<keyword evidence="4" id="KW-0249">Electron transport</keyword>
<dbReference type="GO" id="GO:0009055">
    <property type="term" value="F:electron transfer activity"/>
    <property type="evidence" value="ECO:0007669"/>
    <property type="project" value="InterPro"/>
</dbReference>
<comment type="caution">
    <text evidence="9">The sequence shown here is derived from an EMBL/GenBank/DDBJ whole genome shotgun (WGS) entry which is preliminary data.</text>
</comment>
<evidence type="ECO:0000256" key="3">
    <source>
        <dbReference type="ARBA" id="ARBA00022723"/>
    </source>
</evidence>
<evidence type="ECO:0000256" key="5">
    <source>
        <dbReference type="ARBA" id="ARBA00023004"/>
    </source>
</evidence>
<dbReference type="InterPro" id="IPR009056">
    <property type="entry name" value="Cyt_c-like_dom"/>
</dbReference>
<accession>A0A420E6P7</accession>
<evidence type="ECO:0000259" key="8">
    <source>
        <dbReference type="PROSITE" id="PS51007"/>
    </source>
</evidence>
<keyword evidence="7" id="KW-0732">Signal</keyword>
<keyword evidence="3 6" id="KW-0479">Metal-binding</keyword>
<name>A0A420E6P7_9ALTE</name>
<evidence type="ECO:0000256" key="1">
    <source>
        <dbReference type="ARBA" id="ARBA00022448"/>
    </source>
</evidence>
<dbReference type="Gene3D" id="1.10.760.10">
    <property type="entry name" value="Cytochrome c-like domain"/>
    <property type="match status" value="1"/>
</dbReference>
<keyword evidence="1" id="KW-0813">Transport</keyword>